<keyword evidence="1" id="KW-0812">Transmembrane</keyword>
<comment type="similarity">
    <text evidence="1">Belongs to the TonB-dependent receptor family.</text>
</comment>
<dbReference type="AlphaFoldDB" id="A0A0P7AZM8"/>
<dbReference type="InterPro" id="IPR039426">
    <property type="entry name" value="TonB-dep_rcpt-like"/>
</dbReference>
<name>A0A0P7AZM8_9FLAO</name>
<dbReference type="RefSeq" id="WP_083467530.1">
    <property type="nucleotide sequence ID" value="NZ_LDJX01000003.1"/>
</dbReference>
<dbReference type="SUPFAM" id="SSF56935">
    <property type="entry name" value="Porins"/>
    <property type="match status" value="1"/>
</dbReference>
<evidence type="ECO:0000313" key="3">
    <source>
        <dbReference type="EMBL" id="KPM32039.1"/>
    </source>
</evidence>
<organism evidence="3 4">
    <name type="scientific">Croceitalea dokdonensis DOKDO 023</name>
    <dbReference type="NCBI Taxonomy" id="1300341"/>
    <lineage>
        <taxon>Bacteria</taxon>
        <taxon>Pseudomonadati</taxon>
        <taxon>Bacteroidota</taxon>
        <taxon>Flavobacteriia</taxon>
        <taxon>Flavobacteriales</taxon>
        <taxon>Flavobacteriaceae</taxon>
        <taxon>Croceitalea</taxon>
    </lineage>
</organism>
<protein>
    <submittedName>
        <fullName evidence="3">Uncharacterized protein</fullName>
    </submittedName>
</protein>
<feature type="signal peptide" evidence="2">
    <location>
        <begin position="1"/>
        <end position="23"/>
    </location>
</feature>
<keyword evidence="1" id="KW-1134">Transmembrane beta strand</keyword>
<feature type="chain" id="PRO_5006135229" evidence="2">
    <location>
        <begin position="24"/>
        <end position="129"/>
    </location>
</feature>
<keyword evidence="2" id="KW-0732">Signal</keyword>
<gene>
    <name evidence="3" type="ORF">I595_1687</name>
</gene>
<dbReference type="InterPro" id="IPR037066">
    <property type="entry name" value="Plug_dom_sf"/>
</dbReference>
<dbReference type="Proteomes" id="UP000050280">
    <property type="component" value="Unassembled WGS sequence"/>
</dbReference>
<dbReference type="GO" id="GO:0009279">
    <property type="term" value="C:cell outer membrane"/>
    <property type="evidence" value="ECO:0007669"/>
    <property type="project" value="UniProtKB-SubCell"/>
</dbReference>
<evidence type="ECO:0000256" key="1">
    <source>
        <dbReference type="PROSITE-ProRule" id="PRU01360"/>
    </source>
</evidence>
<dbReference type="PROSITE" id="PS52016">
    <property type="entry name" value="TONB_DEPENDENT_REC_3"/>
    <property type="match status" value="1"/>
</dbReference>
<keyword evidence="1" id="KW-0472">Membrane</keyword>
<dbReference type="Gene3D" id="2.170.130.10">
    <property type="entry name" value="TonB-dependent receptor, plug domain"/>
    <property type="match status" value="1"/>
</dbReference>
<proteinExistence type="inferred from homology"/>
<keyword evidence="4" id="KW-1185">Reference proteome</keyword>
<dbReference type="OrthoDB" id="982809at2"/>
<evidence type="ECO:0000256" key="2">
    <source>
        <dbReference type="SAM" id="SignalP"/>
    </source>
</evidence>
<keyword evidence="1" id="KW-0998">Cell outer membrane</keyword>
<comment type="subcellular location">
    <subcellularLocation>
        <location evidence="1">Cell outer membrane</location>
        <topology evidence="1">Multi-pass membrane protein</topology>
    </subcellularLocation>
</comment>
<keyword evidence="1" id="KW-0813">Transport</keyword>
<accession>A0A0P7AZM8</accession>
<reference evidence="3 4" key="1">
    <citation type="submission" date="2015-09" db="EMBL/GenBank/DDBJ databases">
        <title>Genome sequence of the marine flavobacterium Croceitalea dokdonensis DOKDO 023 that contains proton- and sodium-pumping rhodopsins.</title>
        <authorList>
            <person name="Kwon S.-K."/>
            <person name="Lee H.K."/>
            <person name="Kwak M.-J."/>
            <person name="Kim J.F."/>
        </authorList>
    </citation>
    <scope>NUCLEOTIDE SEQUENCE [LARGE SCALE GENOMIC DNA]</scope>
    <source>
        <strain evidence="3 4">DOKDO 023</strain>
    </source>
</reference>
<comment type="caution">
    <text evidence="3">The sequence shown here is derived from an EMBL/GenBank/DDBJ whole genome shotgun (WGS) entry which is preliminary data.</text>
</comment>
<dbReference type="EMBL" id="LDJX01000003">
    <property type="protein sequence ID" value="KPM32039.1"/>
    <property type="molecule type" value="Genomic_DNA"/>
</dbReference>
<sequence length="129" mass="14080">MNPYRFLLLILMLGISCQTTKTAGNTDLRDDLEEKNRGNFSLLNQIRQQPGIILRNGVPVLLKANNSLAPENTGEPLYVLNGQILGNSIRLADEAINNFMVKEIKVLSGPDAAIYGSRGGQGVIEITVE</sequence>
<evidence type="ECO:0000313" key="4">
    <source>
        <dbReference type="Proteomes" id="UP000050280"/>
    </source>
</evidence>
<dbReference type="PROSITE" id="PS51257">
    <property type="entry name" value="PROKAR_LIPOPROTEIN"/>
    <property type="match status" value="1"/>
</dbReference>
<dbReference type="STRING" id="1300341.I595_1687"/>